<feature type="compositionally biased region" description="Polar residues" evidence="1">
    <location>
        <begin position="91"/>
        <end position="100"/>
    </location>
</feature>
<protein>
    <submittedName>
        <fullName evidence="2">Uncharacterized protein</fullName>
    </submittedName>
</protein>
<feature type="region of interest" description="Disordered" evidence="1">
    <location>
        <begin position="1"/>
        <end position="24"/>
    </location>
</feature>
<accession>A0A7S3M2Y1</accession>
<name>A0A7S3M2Y1_9STRA</name>
<dbReference type="EMBL" id="HBIC01014581">
    <property type="protein sequence ID" value="CAE0278522.1"/>
    <property type="molecule type" value="Transcribed_RNA"/>
</dbReference>
<evidence type="ECO:0000313" key="2">
    <source>
        <dbReference type="EMBL" id="CAE0278522.1"/>
    </source>
</evidence>
<gene>
    <name evidence="2" type="ORF">SELO1098_LOCUS7354</name>
</gene>
<organism evidence="2">
    <name type="scientific">Spumella elongata</name>
    <dbReference type="NCBI Taxonomy" id="89044"/>
    <lineage>
        <taxon>Eukaryota</taxon>
        <taxon>Sar</taxon>
        <taxon>Stramenopiles</taxon>
        <taxon>Ochrophyta</taxon>
        <taxon>Chrysophyceae</taxon>
        <taxon>Chromulinales</taxon>
        <taxon>Chromulinaceae</taxon>
        <taxon>Spumella</taxon>
    </lineage>
</organism>
<sequence>MSPLGSHGHGHAQAEVHEKARLGEGKVVDLQNGHNHGTSLRMVTVLQSLNQVLPRNTLAGAFDHLKGDRRIRCSLGPRMQTGLSSRCAPQASATTKPTSA</sequence>
<feature type="compositionally biased region" description="Basic and acidic residues" evidence="1">
    <location>
        <begin position="12"/>
        <end position="24"/>
    </location>
</feature>
<feature type="region of interest" description="Disordered" evidence="1">
    <location>
        <begin position="80"/>
        <end position="100"/>
    </location>
</feature>
<evidence type="ECO:0000256" key="1">
    <source>
        <dbReference type="SAM" id="MobiDB-lite"/>
    </source>
</evidence>
<proteinExistence type="predicted"/>
<dbReference type="AlphaFoldDB" id="A0A7S3M2Y1"/>
<reference evidence="2" key="1">
    <citation type="submission" date="2021-01" db="EMBL/GenBank/DDBJ databases">
        <authorList>
            <person name="Corre E."/>
            <person name="Pelletier E."/>
            <person name="Niang G."/>
            <person name="Scheremetjew M."/>
            <person name="Finn R."/>
            <person name="Kale V."/>
            <person name="Holt S."/>
            <person name="Cochrane G."/>
            <person name="Meng A."/>
            <person name="Brown T."/>
            <person name="Cohen L."/>
        </authorList>
    </citation>
    <scope>NUCLEOTIDE SEQUENCE</scope>
    <source>
        <strain evidence="2">CCAP 955/1</strain>
    </source>
</reference>